<comment type="caution">
    <text evidence="5">The sequence shown here is derived from an EMBL/GenBank/DDBJ whole genome shotgun (WGS) entry which is preliminary data.</text>
</comment>
<dbReference type="InterPro" id="IPR001482">
    <property type="entry name" value="T2SS/T4SS_dom"/>
</dbReference>
<dbReference type="Gene3D" id="3.40.50.300">
    <property type="entry name" value="P-loop containing nucleotide triphosphate hydrolases"/>
    <property type="match status" value="1"/>
</dbReference>
<dbReference type="SUPFAM" id="SSF52540">
    <property type="entry name" value="P-loop containing nucleoside triphosphate hydrolases"/>
    <property type="match status" value="1"/>
</dbReference>
<evidence type="ECO:0000259" key="4">
    <source>
        <dbReference type="Pfam" id="PF00437"/>
    </source>
</evidence>
<dbReference type="STRING" id="396268.IV45_GL001123"/>
<evidence type="ECO:0000256" key="2">
    <source>
        <dbReference type="ARBA" id="ARBA00022741"/>
    </source>
</evidence>
<organism evidence="5 6">
    <name type="scientific">Limosilactobacillus secaliphilus</name>
    <dbReference type="NCBI Taxonomy" id="396268"/>
    <lineage>
        <taxon>Bacteria</taxon>
        <taxon>Bacillati</taxon>
        <taxon>Bacillota</taxon>
        <taxon>Bacilli</taxon>
        <taxon>Lactobacillales</taxon>
        <taxon>Lactobacillaceae</taxon>
        <taxon>Limosilactobacillus</taxon>
    </lineage>
</organism>
<evidence type="ECO:0000256" key="1">
    <source>
        <dbReference type="ARBA" id="ARBA00006611"/>
    </source>
</evidence>
<accession>A0A0R2IBP9</accession>
<dbReference type="AlphaFoldDB" id="A0A0R2IBP9"/>
<proteinExistence type="inferred from homology"/>
<dbReference type="Pfam" id="PF00437">
    <property type="entry name" value="T2SSE"/>
    <property type="match status" value="1"/>
</dbReference>
<dbReference type="NCBIfam" id="NF041000">
    <property type="entry name" value="ATPase_ComGA"/>
    <property type="match status" value="1"/>
</dbReference>
<dbReference type="GO" id="GO:0005524">
    <property type="term" value="F:ATP binding"/>
    <property type="evidence" value="ECO:0007669"/>
    <property type="project" value="UniProtKB-KW"/>
</dbReference>
<dbReference type="EMBL" id="JQBW01000004">
    <property type="protein sequence ID" value="KRN59380.1"/>
    <property type="molecule type" value="Genomic_DNA"/>
</dbReference>
<keyword evidence="2" id="KW-0547">Nucleotide-binding</keyword>
<evidence type="ECO:0000313" key="5">
    <source>
        <dbReference type="EMBL" id="KRN59380.1"/>
    </source>
</evidence>
<dbReference type="PANTHER" id="PTHR30258">
    <property type="entry name" value="TYPE II SECRETION SYSTEM PROTEIN GSPE-RELATED"/>
    <property type="match status" value="1"/>
</dbReference>
<sequence>MHFSLFAVSRLWRGLTVDEKTIWTLMDRWIQERVSDIYLIPQGDHYRLLTLHDACLSKDHLFSPASACQIITYFKYHADMAVSEHRRPQAGGLRYHNGIDLRISTVGDFRGQETLVIRIIYPLDENYQLLFPKQWANLIKMTHKRGLILFSGPMGSGKTTTMYRLASQFSQKEVVLTIEDPVEIYQPNFIQLQVNELAGMSYQDLLRLGLRHRPGVFIIGEIRDQKTAQITVQAALSGHLVLATVHAQSAVGVIMRLRQLGIPADQLQQAITGVCYQRLARTCSGKQAVLMDQLSGERLRADLAKGQVGGVSDDWQQLVKQAVATRKIPQEEGARLQA</sequence>
<keyword evidence="3" id="KW-0067">ATP-binding</keyword>
<reference evidence="5 6" key="1">
    <citation type="journal article" date="2015" name="Genome Announc.">
        <title>Expanding the biotechnology potential of lactobacilli through comparative genomics of 213 strains and associated genera.</title>
        <authorList>
            <person name="Sun Z."/>
            <person name="Harris H.M."/>
            <person name="McCann A."/>
            <person name="Guo C."/>
            <person name="Argimon S."/>
            <person name="Zhang W."/>
            <person name="Yang X."/>
            <person name="Jeffery I.B."/>
            <person name="Cooney J.C."/>
            <person name="Kagawa T.F."/>
            <person name="Liu W."/>
            <person name="Song Y."/>
            <person name="Salvetti E."/>
            <person name="Wrobel A."/>
            <person name="Rasinkangas P."/>
            <person name="Parkhill J."/>
            <person name="Rea M.C."/>
            <person name="O'Sullivan O."/>
            <person name="Ritari J."/>
            <person name="Douillard F.P."/>
            <person name="Paul Ross R."/>
            <person name="Yang R."/>
            <person name="Briner A.E."/>
            <person name="Felis G.E."/>
            <person name="de Vos W.M."/>
            <person name="Barrangou R."/>
            <person name="Klaenhammer T.R."/>
            <person name="Caufield P.W."/>
            <person name="Cui Y."/>
            <person name="Zhang H."/>
            <person name="O'Toole P.W."/>
        </authorList>
    </citation>
    <scope>NUCLEOTIDE SEQUENCE [LARGE SCALE GENOMIC DNA]</scope>
    <source>
        <strain evidence="5 6">DSM 17896</strain>
    </source>
</reference>
<evidence type="ECO:0000313" key="6">
    <source>
        <dbReference type="Proteomes" id="UP000050934"/>
    </source>
</evidence>
<dbReference type="InterPro" id="IPR027417">
    <property type="entry name" value="P-loop_NTPase"/>
</dbReference>
<protein>
    <submittedName>
        <fullName evidence="5">Type II IV secretion system protein</fullName>
    </submittedName>
</protein>
<name>A0A0R2IBP9_9LACO</name>
<dbReference type="InterPro" id="IPR047667">
    <property type="entry name" value="ATPase_ComGA"/>
</dbReference>
<dbReference type="CDD" id="cd01129">
    <property type="entry name" value="PulE-GspE-like"/>
    <property type="match status" value="1"/>
</dbReference>
<dbReference type="PANTHER" id="PTHR30258:SF2">
    <property type="entry name" value="COMG OPERON PROTEIN 1"/>
    <property type="match status" value="1"/>
</dbReference>
<dbReference type="PATRIC" id="fig|396268.3.peg.1135"/>
<feature type="domain" description="Bacterial type II secretion system protein E" evidence="4">
    <location>
        <begin position="20"/>
        <end position="293"/>
    </location>
</feature>
<gene>
    <name evidence="5" type="ORF">IV45_GL001123</name>
</gene>
<dbReference type="GO" id="GO:0005886">
    <property type="term" value="C:plasma membrane"/>
    <property type="evidence" value="ECO:0007669"/>
    <property type="project" value="TreeGrafter"/>
</dbReference>
<dbReference type="Gene3D" id="3.30.450.90">
    <property type="match status" value="1"/>
</dbReference>
<evidence type="ECO:0000256" key="3">
    <source>
        <dbReference type="ARBA" id="ARBA00022840"/>
    </source>
</evidence>
<dbReference type="GO" id="GO:0016887">
    <property type="term" value="F:ATP hydrolysis activity"/>
    <property type="evidence" value="ECO:0007669"/>
    <property type="project" value="TreeGrafter"/>
</dbReference>
<comment type="similarity">
    <text evidence="1">Belongs to the GSP E family.</text>
</comment>
<dbReference type="Proteomes" id="UP000050934">
    <property type="component" value="Unassembled WGS sequence"/>
</dbReference>
<keyword evidence="6" id="KW-1185">Reference proteome</keyword>